<dbReference type="InterPro" id="IPR036237">
    <property type="entry name" value="Xyl_isomerase-like_sf"/>
</dbReference>
<name>E1RAG9_SEDSS</name>
<feature type="domain" description="Xylose isomerase-like TIM barrel" evidence="3">
    <location>
        <begin position="25"/>
        <end position="278"/>
    </location>
</feature>
<dbReference type="STRING" id="573413.Spirs_0304"/>
<dbReference type="KEGG" id="ssm:Spirs_0304"/>
<organism evidence="4 5">
    <name type="scientific">Sediminispirochaeta smaragdinae (strain DSM 11293 / JCM 15392 / SEBR 4228)</name>
    <name type="common">Spirochaeta smaragdinae</name>
    <dbReference type="NCBI Taxonomy" id="573413"/>
    <lineage>
        <taxon>Bacteria</taxon>
        <taxon>Pseudomonadati</taxon>
        <taxon>Spirochaetota</taxon>
        <taxon>Spirochaetia</taxon>
        <taxon>Spirochaetales</taxon>
        <taxon>Spirochaetaceae</taxon>
        <taxon>Sediminispirochaeta</taxon>
    </lineage>
</organism>
<dbReference type="Pfam" id="PF01261">
    <property type="entry name" value="AP_endonuc_2"/>
    <property type="match status" value="1"/>
</dbReference>
<evidence type="ECO:0000256" key="2">
    <source>
        <dbReference type="NCBIfam" id="TIGR00542"/>
    </source>
</evidence>
<dbReference type="GO" id="GO:0016861">
    <property type="term" value="F:intramolecular oxidoreductase activity, interconverting aldoses and ketoses"/>
    <property type="evidence" value="ECO:0007669"/>
    <property type="project" value="InterPro"/>
</dbReference>
<dbReference type="OrthoDB" id="3185623at2"/>
<dbReference type="NCBIfam" id="TIGR00542">
    <property type="entry name" value="hxl6Piso_put"/>
    <property type="match status" value="1"/>
</dbReference>
<reference evidence="4 5" key="1">
    <citation type="journal article" date="2010" name="Stand. Genomic Sci.">
        <title>Complete genome sequence of Spirochaeta smaragdinae type strain (SEBR 4228).</title>
        <authorList>
            <person name="Mavromatis K."/>
            <person name="Yasawong M."/>
            <person name="Chertkov O."/>
            <person name="Lapidus A."/>
            <person name="Lucas S."/>
            <person name="Nolan M."/>
            <person name="Del Rio T.G."/>
            <person name="Tice H."/>
            <person name="Cheng J.F."/>
            <person name="Pitluck S."/>
            <person name="Liolios K."/>
            <person name="Ivanova N."/>
            <person name="Tapia R."/>
            <person name="Han C."/>
            <person name="Bruce D."/>
            <person name="Goodwin L."/>
            <person name="Pati A."/>
            <person name="Chen A."/>
            <person name="Palaniappan K."/>
            <person name="Land M."/>
            <person name="Hauser L."/>
            <person name="Chang Y.J."/>
            <person name="Jeffries C.D."/>
            <person name="Detter J.C."/>
            <person name="Rohde M."/>
            <person name="Brambilla E."/>
            <person name="Spring S."/>
            <person name="Goker M."/>
            <person name="Sikorski J."/>
            <person name="Woyke T."/>
            <person name="Bristow J."/>
            <person name="Eisen J.A."/>
            <person name="Markowitz V."/>
            <person name="Hugenholtz P."/>
            <person name="Klenk H.P."/>
            <person name="Kyrpides N.C."/>
        </authorList>
    </citation>
    <scope>NUCLEOTIDE SEQUENCE [LARGE SCALE GENOMIC DNA]</scope>
    <source>
        <strain evidence="5">DSM 11293 / JCM 15392 / SEBR 4228</strain>
    </source>
</reference>
<dbReference type="NCBIfam" id="NF009689">
    <property type="entry name" value="PRK13210.1"/>
    <property type="match status" value="1"/>
</dbReference>
<gene>
    <name evidence="4" type="ordered locus">Spirs_0304</name>
</gene>
<dbReference type="eggNOG" id="COG3623">
    <property type="taxonomic scope" value="Bacteria"/>
</dbReference>
<dbReference type="InterPro" id="IPR013022">
    <property type="entry name" value="Xyl_isomerase-like_TIM-brl"/>
</dbReference>
<dbReference type="RefSeq" id="WP_013252924.1">
    <property type="nucleotide sequence ID" value="NC_014364.1"/>
</dbReference>
<dbReference type="GO" id="GO:0019852">
    <property type="term" value="P:L-ascorbic acid metabolic process"/>
    <property type="evidence" value="ECO:0007669"/>
    <property type="project" value="TreeGrafter"/>
</dbReference>
<evidence type="ECO:0000259" key="3">
    <source>
        <dbReference type="Pfam" id="PF01261"/>
    </source>
</evidence>
<dbReference type="InterPro" id="IPR004560">
    <property type="entry name" value="L-Ru-5P_3-Epase"/>
</dbReference>
<dbReference type="AlphaFoldDB" id="E1RAG9"/>
<proteinExistence type="predicted"/>
<dbReference type="Proteomes" id="UP000002318">
    <property type="component" value="Chromosome"/>
</dbReference>
<evidence type="ECO:0000256" key="1">
    <source>
        <dbReference type="ARBA" id="ARBA00023235"/>
    </source>
</evidence>
<dbReference type="NCBIfam" id="NF009688">
    <property type="entry name" value="PRK13209.1"/>
    <property type="match status" value="1"/>
</dbReference>
<dbReference type="GO" id="GO:0034015">
    <property type="term" value="F:L-ribulose-5-phosphate 3-epimerase activity"/>
    <property type="evidence" value="ECO:0007669"/>
    <property type="project" value="TreeGrafter"/>
</dbReference>
<keyword evidence="5" id="KW-1185">Reference proteome</keyword>
<protein>
    <recommendedName>
        <fullName evidence="2">L-ribulose-5-phosphate 3-epimerase</fullName>
    </recommendedName>
</protein>
<keyword evidence="1 4" id="KW-0413">Isomerase</keyword>
<dbReference type="PANTHER" id="PTHR43489:SF1">
    <property type="entry name" value="L-RIBULOSE-5-PHOSPHATE 3-EPIMERASE SGBU-RELATED"/>
    <property type="match status" value="1"/>
</dbReference>
<dbReference type="PANTHER" id="PTHR43489">
    <property type="entry name" value="ISOMERASE"/>
    <property type="match status" value="1"/>
</dbReference>
<dbReference type="Gene3D" id="3.20.20.150">
    <property type="entry name" value="Divalent-metal-dependent TIM barrel enzymes"/>
    <property type="match status" value="1"/>
</dbReference>
<dbReference type="EMBL" id="CP002116">
    <property type="protein sequence ID" value="ADK79460.1"/>
    <property type="molecule type" value="Genomic_DNA"/>
</dbReference>
<evidence type="ECO:0000313" key="4">
    <source>
        <dbReference type="EMBL" id="ADK79460.1"/>
    </source>
</evidence>
<dbReference type="InterPro" id="IPR050417">
    <property type="entry name" value="Sugar_Epim/Isomerase"/>
</dbReference>
<evidence type="ECO:0000313" key="5">
    <source>
        <dbReference type="Proteomes" id="UP000002318"/>
    </source>
</evidence>
<sequence>MTLQDVKFGIYEKALPETASWPEKLDLAKRLDFSFVEMSIDESDRRLARLEWTRDERKAFMNCVFDSGISVPSICLSGHRRFPLGSHNPDIRARARKILHDAINFSAEVGIRTIQLAGYDVYYEAGDDDTWRWFIDGLNEGVQTAAKEHVMLSMEIMDTHRMSSIVRFMNLKRMIMNPWFTVYPDLGNLTAWGNDVVQELELGKNLITAIHLKDTLAVTKTFPGQFRDVPFGDGCVDFVAAFRALKRLHFTGPFLMEMWSGKGNDPVKEIEEARKWIIARMKEGAYINE</sequence>
<dbReference type="HOGENOM" id="CLU_082738_0_0_12"/>
<accession>E1RAG9</accession>
<dbReference type="SUPFAM" id="SSF51658">
    <property type="entry name" value="Xylose isomerase-like"/>
    <property type="match status" value="1"/>
</dbReference>